<name>A0A813EY31_POLGL</name>
<dbReference type="Proteomes" id="UP000654075">
    <property type="component" value="Unassembled WGS sequence"/>
</dbReference>
<dbReference type="Proteomes" id="UP000626109">
    <property type="component" value="Unassembled WGS sequence"/>
</dbReference>
<dbReference type="AlphaFoldDB" id="A0A813EY31"/>
<keyword evidence="4" id="KW-1185">Reference proteome</keyword>
<reference evidence="2" key="1">
    <citation type="submission" date="2021-02" db="EMBL/GenBank/DDBJ databases">
        <authorList>
            <person name="Dougan E. K."/>
            <person name="Rhodes N."/>
            <person name="Thang M."/>
            <person name="Chan C."/>
        </authorList>
    </citation>
    <scope>NUCLEOTIDE SEQUENCE</scope>
</reference>
<sequence>MAQGHLWLKRWELRAALCYLSNGTCFATALEILEIIRTPIILLGVNCSFFCLARTLRLRWEGRMSDADFIDRGTQDAWTTILSVLGPREVGGFAATSQAGGALAADAWKELLRIRRLVELRLDGAQAADGGGSVPASAWREVAKSLLGAAPVVAPVLGASPAITIAAPTTATTATTATTTTTAAAWVFDTAEELLLATRLWRGNAPAAIGGKALFRRQMERRIAEEDSAEEETMNRHFFRSHFRIIDKLSPSAVPVTFRWPCQPLDSTTKSCSESQTLLLAMHRASDVSELLRLHLRLCLWTGSASEDAGGQEQVLELEAEEWKESTVEHASAASTTSFVRLVHLMVMSVDPGPIFMATVVGRRKSQQEGFSWGDSGVDVIPSGLGTGQSELLSNGGKQSAANSSLRLLLVVRVSEVALHEKSSDSSLSSIPDIFSSESDSDASDQAFDSSSSN</sequence>
<evidence type="ECO:0000313" key="3">
    <source>
        <dbReference type="EMBL" id="CAE8721068.1"/>
    </source>
</evidence>
<evidence type="ECO:0000313" key="4">
    <source>
        <dbReference type="Proteomes" id="UP000654075"/>
    </source>
</evidence>
<evidence type="ECO:0000256" key="1">
    <source>
        <dbReference type="SAM" id="MobiDB-lite"/>
    </source>
</evidence>
<proteinExistence type="predicted"/>
<gene>
    <name evidence="2" type="ORF">PGLA1383_LOCUS20954</name>
    <name evidence="3" type="ORF">PGLA2088_LOCUS41705</name>
</gene>
<feature type="region of interest" description="Disordered" evidence="1">
    <location>
        <begin position="420"/>
        <end position="454"/>
    </location>
</feature>
<protein>
    <submittedName>
        <fullName evidence="2">Uncharacterized protein</fullName>
    </submittedName>
</protein>
<comment type="caution">
    <text evidence="2">The sequence shown here is derived from an EMBL/GenBank/DDBJ whole genome shotgun (WGS) entry which is preliminary data.</text>
</comment>
<dbReference type="EMBL" id="CAJNNV010014574">
    <property type="protein sequence ID" value="CAE8602716.1"/>
    <property type="molecule type" value="Genomic_DNA"/>
</dbReference>
<accession>A0A813EY31</accession>
<evidence type="ECO:0000313" key="2">
    <source>
        <dbReference type="EMBL" id="CAE8602716.1"/>
    </source>
</evidence>
<dbReference type="EMBL" id="CAJNNW010033958">
    <property type="protein sequence ID" value="CAE8721068.1"/>
    <property type="molecule type" value="Genomic_DNA"/>
</dbReference>
<organism evidence="2 4">
    <name type="scientific">Polarella glacialis</name>
    <name type="common">Dinoflagellate</name>
    <dbReference type="NCBI Taxonomy" id="89957"/>
    <lineage>
        <taxon>Eukaryota</taxon>
        <taxon>Sar</taxon>
        <taxon>Alveolata</taxon>
        <taxon>Dinophyceae</taxon>
        <taxon>Suessiales</taxon>
        <taxon>Suessiaceae</taxon>
        <taxon>Polarella</taxon>
    </lineage>
</organism>
<feature type="compositionally biased region" description="Low complexity" evidence="1">
    <location>
        <begin position="425"/>
        <end position="454"/>
    </location>
</feature>